<proteinExistence type="predicted"/>
<sequence>MLSFTGIGTLSSNFCSSSFSSSRTVIFLNSEEREKTRNSSISLSVGFSSWL</sequence>
<protein>
    <submittedName>
        <fullName evidence="1">Uncharacterized protein</fullName>
    </submittedName>
</protein>
<organism evidence="1">
    <name type="scientific">Anguilla anguilla</name>
    <name type="common">European freshwater eel</name>
    <name type="synonym">Muraena anguilla</name>
    <dbReference type="NCBI Taxonomy" id="7936"/>
    <lineage>
        <taxon>Eukaryota</taxon>
        <taxon>Metazoa</taxon>
        <taxon>Chordata</taxon>
        <taxon>Craniata</taxon>
        <taxon>Vertebrata</taxon>
        <taxon>Euteleostomi</taxon>
        <taxon>Actinopterygii</taxon>
        <taxon>Neopterygii</taxon>
        <taxon>Teleostei</taxon>
        <taxon>Anguilliformes</taxon>
        <taxon>Anguillidae</taxon>
        <taxon>Anguilla</taxon>
    </lineage>
</organism>
<dbReference type="EMBL" id="GBXM01023318">
    <property type="protein sequence ID" value="JAH85259.1"/>
    <property type="molecule type" value="Transcribed_RNA"/>
</dbReference>
<reference evidence="1" key="2">
    <citation type="journal article" date="2015" name="Fish Shellfish Immunol.">
        <title>Early steps in the European eel (Anguilla anguilla)-Vibrio vulnificus interaction in the gills: Role of the RtxA13 toxin.</title>
        <authorList>
            <person name="Callol A."/>
            <person name="Pajuelo D."/>
            <person name="Ebbesson L."/>
            <person name="Teles M."/>
            <person name="MacKenzie S."/>
            <person name="Amaro C."/>
        </authorList>
    </citation>
    <scope>NUCLEOTIDE SEQUENCE</scope>
</reference>
<name>A0A0E9W4H6_ANGAN</name>
<dbReference type="AlphaFoldDB" id="A0A0E9W4H6"/>
<reference evidence="1" key="1">
    <citation type="submission" date="2014-11" db="EMBL/GenBank/DDBJ databases">
        <authorList>
            <person name="Amaro Gonzalez C."/>
        </authorList>
    </citation>
    <scope>NUCLEOTIDE SEQUENCE</scope>
</reference>
<evidence type="ECO:0000313" key="1">
    <source>
        <dbReference type="EMBL" id="JAH85259.1"/>
    </source>
</evidence>
<accession>A0A0E9W4H6</accession>